<accession>A0ABR8PR45</accession>
<evidence type="ECO:0000313" key="2">
    <source>
        <dbReference type="Proteomes" id="UP000627781"/>
    </source>
</evidence>
<dbReference type="RefSeq" id="WP_191767781.1">
    <property type="nucleotide sequence ID" value="NZ_JACSRA010000005.1"/>
</dbReference>
<keyword evidence="2" id="KW-1185">Reference proteome</keyword>
<dbReference type="EMBL" id="JACSRA010000005">
    <property type="protein sequence ID" value="MBD7910554.1"/>
    <property type="molecule type" value="Genomic_DNA"/>
</dbReference>
<reference evidence="1 2" key="1">
    <citation type="submission" date="2020-08" db="EMBL/GenBank/DDBJ databases">
        <title>A Genomic Blueprint of the Chicken Gut Microbiome.</title>
        <authorList>
            <person name="Gilroy R."/>
            <person name="Ravi A."/>
            <person name="Getino M."/>
            <person name="Pursley I."/>
            <person name="Horton D.L."/>
            <person name="Alikhan N.-F."/>
            <person name="Baker D."/>
            <person name="Gharbi K."/>
            <person name="Hall N."/>
            <person name="Watson M."/>
            <person name="Adriaenssens E.M."/>
            <person name="Foster-Nyarko E."/>
            <person name="Jarju S."/>
            <person name="Secka A."/>
            <person name="Antonio M."/>
            <person name="Oren A."/>
            <person name="Chaudhuri R."/>
            <person name="La Ragione R.M."/>
            <person name="Hildebrand F."/>
            <person name="Pallen M.J."/>
        </authorList>
    </citation>
    <scope>NUCLEOTIDE SEQUENCE [LARGE SCALE GENOMIC DNA]</scope>
    <source>
        <strain evidence="1 2">Sa3CVN1</strain>
    </source>
</reference>
<sequence length="126" mass="14336">MIKNGNFCLINSIEYEFSSDMKGNCKIRTIDKSKIDESFTDKYNCGIFTKKVNRSDIQEIYSCNTIAKIGNVSVHVDKELDNSYLVGTGSPEVAKQLGLHMVDKYYYEGEIPKKDAIISIEKTEIY</sequence>
<proteinExistence type="predicted"/>
<dbReference type="InterPro" id="IPR017020">
    <property type="entry name" value="UCP033725"/>
</dbReference>
<protein>
    <submittedName>
        <fullName evidence="1">Uncharacterized protein</fullName>
    </submittedName>
</protein>
<dbReference type="Proteomes" id="UP000627781">
    <property type="component" value="Unassembled WGS sequence"/>
</dbReference>
<dbReference type="PIRSF" id="PIRSF033725">
    <property type="entry name" value="UCP033725"/>
    <property type="match status" value="1"/>
</dbReference>
<organism evidence="1 2">
    <name type="scientific">Clostridium cibarium</name>
    <dbReference type="NCBI Taxonomy" id="2762247"/>
    <lineage>
        <taxon>Bacteria</taxon>
        <taxon>Bacillati</taxon>
        <taxon>Bacillota</taxon>
        <taxon>Clostridia</taxon>
        <taxon>Eubacteriales</taxon>
        <taxon>Clostridiaceae</taxon>
        <taxon>Clostridium</taxon>
    </lineage>
</organism>
<gene>
    <name evidence="1" type="ORF">H9661_04190</name>
</gene>
<name>A0ABR8PR45_9CLOT</name>
<comment type="caution">
    <text evidence="1">The sequence shown here is derived from an EMBL/GenBank/DDBJ whole genome shotgun (WGS) entry which is preliminary data.</text>
</comment>
<evidence type="ECO:0000313" key="1">
    <source>
        <dbReference type="EMBL" id="MBD7910554.1"/>
    </source>
</evidence>